<reference evidence="2" key="1">
    <citation type="journal article" date="2023" name="Environ. Microbiol.">
        <title>The 2-methylpropene degradation pathway in Mycobacteriaceae family strains.</title>
        <authorList>
            <person name="Helbich S."/>
            <person name="Barrantes I."/>
            <person name="Dos Anjos Borges L.G."/>
            <person name="Pieper D.H."/>
            <person name="Vainshtein Y."/>
            <person name="Sohn K."/>
            <person name="Engesser K.H."/>
        </authorList>
    </citation>
    <scope>NUCLEOTIDE SEQUENCE</scope>
    <source>
        <strain evidence="2">IBE100</strain>
    </source>
</reference>
<evidence type="ECO:0000259" key="1">
    <source>
        <dbReference type="Pfam" id="PF03781"/>
    </source>
</evidence>
<dbReference type="InterPro" id="IPR005532">
    <property type="entry name" value="SUMF_dom"/>
</dbReference>
<protein>
    <submittedName>
        <fullName evidence="2">Formylglycine-generating enzyme family protein</fullName>
    </submittedName>
</protein>
<evidence type="ECO:0000313" key="3">
    <source>
        <dbReference type="Proteomes" id="UP001154266"/>
    </source>
</evidence>
<evidence type="ECO:0000313" key="2">
    <source>
        <dbReference type="EMBL" id="MDG5486137.1"/>
    </source>
</evidence>
<gene>
    <name evidence="2" type="ORF">MNO81_25370</name>
</gene>
<comment type="caution">
    <text evidence="2">The sequence shown here is derived from an EMBL/GenBank/DDBJ whole genome shotgun (WGS) entry which is preliminary data.</text>
</comment>
<keyword evidence="3" id="KW-1185">Reference proteome</keyword>
<dbReference type="EMBL" id="JAKZMO010000029">
    <property type="protein sequence ID" value="MDG5486137.1"/>
    <property type="molecule type" value="Genomic_DNA"/>
</dbReference>
<feature type="domain" description="Sulfatase-modifying factor enzyme-like" evidence="1">
    <location>
        <begin position="2"/>
        <end position="291"/>
    </location>
</feature>
<dbReference type="InterPro" id="IPR042095">
    <property type="entry name" value="SUMF_sf"/>
</dbReference>
<dbReference type="Gene3D" id="3.90.1580.10">
    <property type="entry name" value="paralog of FGE (formylglycine-generating enzyme)"/>
    <property type="match status" value="1"/>
</dbReference>
<sequence length="292" mass="32584">MTDELVWIPAQTATLGSDRHYPEEAPARSVGVDGFWIMTKAVTNAQFAEFVDATGYLTVAERPVNAADYPQAPPENLQPGSMVFTRTTGPVDLRHLNLWWTWTPGASWRRPVGPLSSIDKRADHPVVHVAYEDAEAYAGWAGMSLPTEAEWETAARGGLSEAEYTWGDEAESPGEPLANYWHGEFPWRPDKGYGRTAPVGSYPPNGYGLFDMAGNVWEWTSDWYGETRDDQPCCASDSYDPRQPQFQVPRKVVKGGSFLCADVYCLRYRPAARRPQAVDTGMSHIGFRCIKR</sequence>
<name>A0ABT6GY85_MYCGU</name>
<dbReference type="SUPFAM" id="SSF56436">
    <property type="entry name" value="C-type lectin-like"/>
    <property type="match status" value="1"/>
</dbReference>
<dbReference type="PANTHER" id="PTHR23150:SF19">
    <property type="entry name" value="FORMYLGLYCINE-GENERATING ENZYME"/>
    <property type="match status" value="1"/>
</dbReference>
<organism evidence="2 3">
    <name type="scientific">Mycolicibacterium gadium</name>
    <name type="common">Mycobacterium gadium</name>
    <dbReference type="NCBI Taxonomy" id="1794"/>
    <lineage>
        <taxon>Bacteria</taxon>
        <taxon>Bacillati</taxon>
        <taxon>Actinomycetota</taxon>
        <taxon>Actinomycetes</taxon>
        <taxon>Mycobacteriales</taxon>
        <taxon>Mycobacteriaceae</taxon>
        <taxon>Mycolicibacterium</taxon>
    </lineage>
</organism>
<proteinExistence type="predicted"/>
<dbReference type="PANTHER" id="PTHR23150">
    <property type="entry name" value="SULFATASE MODIFYING FACTOR 1, 2"/>
    <property type="match status" value="1"/>
</dbReference>
<dbReference type="InterPro" id="IPR051043">
    <property type="entry name" value="Sulfatase_Mod_Factor_Kinase"/>
</dbReference>
<dbReference type="Pfam" id="PF03781">
    <property type="entry name" value="FGE-sulfatase"/>
    <property type="match status" value="1"/>
</dbReference>
<dbReference type="Proteomes" id="UP001154266">
    <property type="component" value="Unassembled WGS sequence"/>
</dbReference>
<accession>A0ABT6GY85</accession>
<dbReference type="RefSeq" id="WP_278223407.1">
    <property type="nucleotide sequence ID" value="NZ_JAKZMO010000029.1"/>
</dbReference>
<dbReference type="InterPro" id="IPR016187">
    <property type="entry name" value="CTDL_fold"/>
</dbReference>